<proteinExistence type="inferred from homology"/>
<evidence type="ECO:0000256" key="9">
    <source>
        <dbReference type="SAM" id="SignalP"/>
    </source>
</evidence>
<feature type="domain" description="Amine oxidase" evidence="10">
    <location>
        <begin position="36"/>
        <end position="442"/>
    </location>
</feature>
<evidence type="ECO:0000313" key="12">
    <source>
        <dbReference type="Proteomes" id="UP001589628"/>
    </source>
</evidence>
<sequence>MQRRRLLQSLLTSLLLPLPLVSSAQTKRVLVVGAGMAGLAAAQRLQQAGWQVQVLEARDRLGGRLHTSQHWSDAPVDMGASWIHGTQGNPITALAAQANVPLWPFDGEQVQVYGADSRPLQQSQRQQLEQLQQRILWQLEQLEDDDPASLLDWLEEQLLPQLPAELTPWLRFVLSSVWEHEYGGSAAELSARWADAGQTFAGEDALFPQGYQALAAWLGRDLQLHLQHPIVAINWQDEVRLLSANGQQWQADYVLLTVPMGVLQQGQIVFSPPLPKPLTDAIKALPMGLLNKCYLRFEHVFWPEQLSWLELAQENTPWPEWVNLHGMTGLPILLGFTAAEQARTLEQQPDEAWVASAMQALRGVFGQQIPEPVDYQLSRWGQDPFSLGAYSYNAVGYQPVYRERLGQLWGGRLILAGEAASRDYFGTVHGAYLSGIAAANTLLESAV</sequence>
<evidence type="ECO:0000256" key="8">
    <source>
        <dbReference type="ARBA" id="ARBA00047321"/>
    </source>
</evidence>
<reference evidence="11 12" key="1">
    <citation type="submission" date="2024-09" db="EMBL/GenBank/DDBJ databases">
        <authorList>
            <person name="Sun Q."/>
            <person name="Mori K."/>
        </authorList>
    </citation>
    <scope>NUCLEOTIDE SEQUENCE [LARGE SCALE GENOMIC DNA]</scope>
    <source>
        <strain evidence="11 12">ATCC 51285</strain>
    </source>
</reference>
<evidence type="ECO:0000256" key="5">
    <source>
        <dbReference type="ARBA" id="ARBA00017871"/>
    </source>
</evidence>
<evidence type="ECO:0000256" key="2">
    <source>
        <dbReference type="ARBA" id="ARBA00004814"/>
    </source>
</evidence>
<dbReference type="PANTHER" id="PTHR10742">
    <property type="entry name" value="FLAVIN MONOAMINE OXIDASE"/>
    <property type="match status" value="1"/>
</dbReference>
<dbReference type="RefSeq" id="WP_035460867.1">
    <property type="nucleotide sequence ID" value="NZ_JBHLZN010000003.1"/>
</dbReference>
<dbReference type="PRINTS" id="PR00757">
    <property type="entry name" value="AMINEOXDASEF"/>
</dbReference>
<evidence type="ECO:0000256" key="6">
    <source>
        <dbReference type="ARBA" id="ARBA00023002"/>
    </source>
</evidence>
<dbReference type="InterPro" id="IPR001613">
    <property type="entry name" value="Flavin_amine_oxidase"/>
</dbReference>
<evidence type="ECO:0000256" key="4">
    <source>
        <dbReference type="ARBA" id="ARBA00012535"/>
    </source>
</evidence>
<dbReference type="PANTHER" id="PTHR10742:SF410">
    <property type="entry name" value="LYSINE-SPECIFIC HISTONE DEMETHYLASE 2"/>
    <property type="match status" value="1"/>
</dbReference>
<dbReference type="EMBL" id="JBHLZN010000003">
    <property type="protein sequence ID" value="MFB9886758.1"/>
    <property type="molecule type" value="Genomic_DNA"/>
</dbReference>
<keyword evidence="9" id="KW-0732">Signal</keyword>
<feature type="signal peptide" evidence="9">
    <location>
        <begin position="1"/>
        <end position="24"/>
    </location>
</feature>
<dbReference type="InterPro" id="IPR002937">
    <property type="entry name" value="Amino_oxidase"/>
</dbReference>
<keyword evidence="12" id="KW-1185">Reference proteome</keyword>
<gene>
    <name evidence="11" type="ORF">ACFFLH_10070</name>
</gene>
<protein>
    <recommendedName>
        <fullName evidence="5">Tryptophan 2-monooxygenase</fullName>
        <ecNumber evidence="4">1.13.12.3</ecNumber>
    </recommendedName>
</protein>
<keyword evidence="6" id="KW-0560">Oxidoreductase</keyword>
<dbReference type="SUPFAM" id="SSF51905">
    <property type="entry name" value="FAD/NAD(P)-binding domain"/>
    <property type="match status" value="1"/>
</dbReference>
<comment type="cofactor">
    <cofactor evidence="1">
        <name>FAD</name>
        <dbReference type="ChEBI" id="CHEBI:57692"/>
    </cofactor>
</comment>
<accession>A0ABV5ZBW8</accession>
<comment type="caution">
    <text evidence="11">The sequence shown here is derived from an EMBL/GenBank/DDBJ whole genome shotgun (WGS) entry which is preliminary data.</text>
</comment>
<dbReference type="SUPFAM" id="SSF54373">
    <property type="entry name" value="FAD-linked reductases, C-terminal domain"/>
    <property type="match status" value="1"/>
</dbReference>
<feature type="chain" id="PRO_5046987828" description="Tryptophan 2-monooxygenase" evidence="9">
    <location>
        <begin position="25"/>
        <end position="447"/>
    </location>
</feature>
<evidence type="ECO:0000259" key="10">
    <source>
        <dbReference type="Pfam" id="PF01593"/>
    </source>
</evidence>
<evidence type="ECO:0000256" key="1">
    <source>
        <dbReference type="ARBA" id="ARBA00001974"/>
    </source>
</evidence>
<comment type="similarity">
    <text evidence="3">Belongs to the tryptophan 2-monooxygenase family.</text>
</comment>
<dbReference type="EC" id="1.13.12.3" evidence="4"/>
<evidence type="ECO:0000256" key="3">
    <source>
        <dbReference type="ARBA" id="ARBA00005833"/>
    </source>
</evidence>
<dbReference type="Gene3D" id="3.90.660.10">
    <property type="match status" value="1"/>
</dbReference>
<evidence type="ECO:0000313" key="11">
    <source>
        <dbReference type="EMBL" id="MFB9886758.1"/>
    </source>
</evidence>
<dbReference type="InterPro" id="IPR050281">
    <property type="entry name" value="Flavin_monoamine_oxidase"/>
</dbReference>
<comment type="pathway">
    <text evidence="2">Plant hormone metabolism; auxin biosynthesis.</text>
</comment>
<evidence type="ECO:0000256" key="7">
    <source>
        <dbReference type="ARBA" id="ARBA00023070"/>
    </source>
</evidence>
<dbReference type="Pfam" id="PF01593">
    <property type="entry name" value="Amino_oxidase"/>
    <property type="match status" value="1"/>
</dbReference>
<dbReference type="Gene3D" id="3.50.50.60">
    <property type="entry name" value="FAD/NAD(P)-binding domain"/>
    <property type="match status" value="1"/>
</dbReference>
<name>A0ABV5ZBW8_9GAMM</name>
<dbReference type="InterPro" id="IPR036188">
    <property type="entry name" value="FAD/NAD-bd_sf"/>
</dbReference>
<keyword evidence="7" id="KW-0073">Auxin biosynthesis</keyword>
<dbReference type="Proteomes" id="UP001589628">
    <property type="component" value="Unassembled WGS sequence"/>
</dbReference>
<comment type="catalytic activity">
    <reaction evidence="8">
        <text>L-tryptophan + O2 = indole-3-acetamide + CO2 + H2O</text>
        <dbReference type="Rhea" id="RHEA:16165"/>
        <dbReference type="ChEBI" id="CHEBI:15377"/>
        <dbReference type="ChEBI" id="CHEBI:15379"/>
        <dbReference type="ChEBI" id="CHEBI:16031"/>
        <dbReference type="ChEBI" id="CHEBI:16526"/>
        <dbReference type="ChEBI" id="CHEBI:57912"/>
        <dbReference type="EC" id="1.13.12.3"/>
    </reaction>
</comment>
<organism evidence="11 12">
    <name type="scientific">Balneatrix alpica</name>
    <dbReference type="NCBI Taxonomy" id="75684"/>
    <lineage>
        <taxon>Bacteria</taxon>
        <taxon>Pseudomonadati</taxon>
        <taxon>Pseudomonadota</taxon>
        <taxon>Gammaproteobacteria</taxon>
        <taxon>Oceanospirillales</taxon>
        <taxon>Balneatrichaceae</taxon>
        <taxon>Balneatrix</taxon>
    </lineage>
</organism>